<dbReference type="SUPFAM" id="SSF49373">
    <property type="entry name" value="Invasin/intimin cell-adhesion fragments"/>
    <property type="match status" value="5"/>
</dbReference>
<protein>
    <submittedName>
        <fullName evidence="4">Invasin domain protein</fullName>
    </submittedName>
</protein>
<dbReference type="HOGENOM" id="CLU_006970_0_0_6"/>
<comment type="similarity">
    <text evidence="1">Belongs to the intimin/invasin family.</text>
</comment>
<evidence type="ECO:0000256" key="2">
    <source>
        <dbReference type="SAM" id="SignalP"/>
    </source>
</evidence>
<dbReference type="PROSITE" id="PS51127">
    <property type="entry name" value="BIG1"/>
    <property type="match status" value="1"/>
</dbReference>
<dbReference type="RefSeq" id="WP_011072046.1">
    <property type="nucleotide sequence ID" value="NC_004347.2"/>
</dbReference>
<reference evidence="4 5" key="2">
    <citation type="journal article" date="2005" name="Proteomics">
        <title>Global detection and characterization of hypothetical proteins in Shewanella oneidensis MR-1 using LC-MS based proteomics.</title>
        <authorList>
            <person name="Elias D.A."/>
            <person name="Monroe M.E."/>
            <person name="Marshall M.J."/>
            <person name="Romine M.F."/>
            <person name="Belieav A.S."/>
            <person name="Fredrickson J.K."/>
            <person name="Anderson G.A."/>
            <person name="Smith R.D."/>
            <person name="Lipton M.S."/>
        </authorList>
    </citation>
    <scope>NUCLEOTIDE SEQUENCE [LARGE SCALE GENOMIC DNA]</scope>
    <source>
        <strain evidence="5">ATCC 700550 / JCM 31522 / CIP 106686 / LMG 19005 / NCIMB 14063 / MR-1</strain>
    </source>
</reference>
<evidence type="ECO:0000313" key="4">
    <source>
        <dbReference type="EMBL" id="AAN55000.1"/>
    </source>
</evidence>
<reference evidence="4 5" key="3">
    <citation type="journal article" date="2008" name="Appl. Environ. Microbiol.">
        <title>Identification of mobile elements and pseudogenes in the Shewanella oneidensis MR-1 genome.</title>
        <authorList>
            <person name="Romine M.F."/>
            <person name="Carlson T.S."/>
            <person name="Norbeck A.D."/>
            <person name="McCue L.A."/>
            <person name="Lipton M.S."/>
        </authorList>
    </citation>
    <scope>NUCLEOTIDE SEQUENCE [LARGE SCALE GENOMIC DNA]</scope>
    <source>
        <strain evidence="5">ATCC 700550 / JCM 31522 / CIP 106686 / LMG 19005 / NCIMB 14063 / MR-1</strain>
    </source>
</reference>
<feature type="domain" description="Big-1" evidence="3">
    <location>
        <begin position="372"/>
        <end position="483"/>
    </location>
</feature>
<dbReference type="PROSITE" id="PS51257">
    <property type="entry name" value="PROKAR_LIPOPROTEIN"/>
    <property type="match status" value="1"/>
</dbReference>
<dbReference type="eggNOG" id="COG2831">
    <property type="taxonomic scope" value="Bacteria"/>
</dbReference>
<dbReference type="Proteomes" id="UP000008186">
    <property type="component" value="Chromosome"/>
</dbReference>
<evidence type="ECO:0000313" key="5">
    <source>
        <dbReference type="Proteomes" id="UP000008186"/>
    </source>
</evidence>
<keyword evidence="5" id="KW-1185">Reference proteome</keyword>
<dbReference type="InterPro" id="IPR013783">
    <property type="entry name" value="Ig-like_fold"/>
</dbReference>
<organism evidence="4 5">
    <name type="scientific">Shewanella oneidensis (strain ATCC 700550 / JCM 31522 / CIP 106686 / LMG 19005 / NCIMB 14063 / MR-1)</name>
    <dbReference type="NCBI Taxonomy" id="211586"/>
    <lineage>
        <taxon>Bacteria</taxon>
        <taxon>Pseudomonadati</taxon>
        <taxon>Pseudomonadota</taxon>
        <taxon>Gammaproteobacteria</taxon>
        <taxon>Alteromonadales</taxon>
        <taxon>Shewanellaceae</taxon>
        <taxon>Shewanella</taxon>
    </lineage>
</organism>
<reference evidence="4 5" key="4">
    <citation type="journal article" date="2011" name="BMC Genomics">
        <title>Genome-wide protein localization prediction strategies for gram negative bacteria.</title>
        <authorList>
            <person name="Romine M.F."/>
        </authorList>
    </citation>
    <scope>NUCLEOTIDE SEQUENCE [LARGE SCALE GENOMIC DNA]</scope>
    <source>
        <strain evidence="5">ATCC 700550 / JCM 31522 / CIP 106686 / LMG 19005 / NCIMB 14063 / MR-1</strain>
    </source>
</reference>
<dbReference type="PATRIC" id="fig|211586.12.peg.1872"/>
<dbReference type="EMBL" id="AE014299">
    <property type="protein sequence ID" value="AAN55000.1"/>
    <property type="molecule type" value="Genomic_DNA"/>
</dbReference>
<proteinExistence type="inferred from homology"/>
<gene>
    <name evidence="4" type="ordered locus">SO_1949</name>
</gene>
<dbReference type="InterPro" id="IPR003344">
    <property type="entry name" value="Big_1_dom"/>
</dbReference>
<dbReference type="SMART" id="SM00634">
    <property type="entry name" value="BID_1"/>
    <property type="match status" value="4"/>
</dbReference>
<name>Q8EFM1_SHEON</name>
<dbReference type="PaxDb" id="211586-SO_1949"/>
<dbReference type="BioCyc" id="SONE211586:G1GMP-1797-MONOMER"/>
<evidence type="ECO:0000256" key="1">
    <source>
        <dbReference type="ARBA" id="ARBA00010116"/>
    </source>
</evidence>
<feature type="chain" id="PRO_5004305009" evidence="2">
    <location>
        <begin position="20"/>
        <end position="1237"/>
    </location>
</feature>
<dbReference type="KEGG" id="son:SO_1949"/>
<keyword evidence="2" id="KW-0732">Signal</keyword>
<dbReference type="PhylomeDB" id="Q8EFM1"/>
<evidence type="ECO:0000259" key="3">
    <source>
        <dbReference type="PROSITE" id="PS51127"/>
    </source>
</evidence>
<dbReference type="Gene3D" id="2.60.40.10">
    <property type="entry name" value="Immunoglobulins"/>
    <property type="match status" value="4"/>
</dbReference>
<feature type="signal peptide" evidence="2">
    <location>
        <begin position="1"/>
        <end position="19"/>
    </location>
</feature>
<dbReference type="OrthoDB" id="5522233at2"/>
<dbReference type="AlphaFoldDB" id="Q8EFM1"/>
<dbReference type="STRING" id="211586.SO_1949"/>
<dbReference type="InterPro" id="IPR008964">
    <property type="entry name" value="Invasin/intimin_cell_adhesion"/>
</dbReference>
<accession>Q8EFM1</accession>
<sequence>MKSAYKVFLAGLCSLFLVACGGGGSITDDGTGPTPTPSVITVSLSISNSDNVSLATPAEVKATVVDSKTGPKAGVVVTFKLDNASLGIFTPATGTQLTDSSGVATIKLETATLAGAGNVTASIATGESATKGFFSKGDGVTNPGTGNKLALSLVNQQQQVITGISAAVRGIIKASYTNSLNEPLVGKVVVFNSTLGKLSPESGTALTNSQGIAEISITAGTIAGAGKITAKVDGTEAEPLGFNTLGDEVVVKPIDSYAITLNIQDSQGNNLRKISHSVPGSVVATLLKDGVPASYQKISFNLNGEGILNPSSGTALTDLSGRALVTLVTGTNAGAATVTASFSLDNDIITDSFNAEVAGDAPGGNGEANSLSIQLTNSLTGLSTTNISANQPAKVTVTLVDKDSIPLSGKVVSFASSLGNFLPSKGTALTDSIGRASITLTAGSIEGAGEITATYGTAKAIIGFATAGDEIDPVEASPEITFDIYNCNGVAAWDKTLKNFEVCQPTDNITNDKPGIIGAKVTRSGSTQPLQQVLVTAATTLGAISPNSGTAITNADGKAILDLYANGSVGAGEVSLKVKDVTSTKAFEIGRVNISLKLETSLGTNLLPAGGSTILDVTVLNPDGSLATGQPFTLVFTSECQASNKAIIDSPVITNGGKGYATYRSTGCETQDTVSVSAITGGGSVSSTAVINIDSIKVGALQYVSANPTLLALQGTGGIAGAGSRSETSVVTFKLLDETAAPAGQERVCFELSTEVGGISLSPAPLAQDYLDCPNFPKPNTSNYPVDLNAPNKYAVAVTDSAGLASVIVRSGDRATPVKVFALWAGSTAAGHNGVISNVSDQLAITTGLADANSFSVSASTFNPEGWDYDNELVDINVLAADHFNNMVPAGTVIVFTAEGGAIPGSCTTGGLTNPDGACSVQWRSQNPRPFDTTLVKCPESFNGDFNPPCMGTLKSQFDSGKNSLLPEPRPGRATITAYAIGEESFVDLNGNGLFDFVDTNGDGVIEIDKGETEPFTDISEAFTDHNEDGFYRKISQSSSLADLLIQPAGAVNEEFVDYNSDGKFNKADEKYTGLLCASGSGLACSDTGLDDNRAQLNIFKNIPIVMSGSTPMIRLVSIDGDTMTAVSEIDLIDRTDPTKPVAKGPQTVYLFVSDVNNNTLPFETKISTSIDNGKLIVPVGGSYSIASNASNKPLVYAFTIGQEDKPNQKLSGALVITVKTPKGSPVSVAVNITDGG</sequence>
<reference evidence="4 5" key="1">
    <citation type="journal article" date="2002" name="Nat. Biotechnol.">
        <title>Genome sequence of the dissimilatory metal ion-reducing bacterium Shewanella oneidensis.</title>
        <authorList>
            <person name="Heidelberg J.F."/>
            <person name="Paulsen I.T."/>
            <person name="Nelson K.E."/>
            <person name="Gaidos E.J."/>
            <person name="Nelson W.C."/>
            <person name="Read T.D."/>
            <person name="Eisen J.A."/>
            <person name="Seshadri R."/>
            <person name="Ward N."/>
            <person name="Methe B."/>
            <person name="Clayton R.A."/>
            <person name="Meyer T."/>
            <person name="Tsapin A."/>
            <person name="Scott J."/>
            <person name="Beanan M."/>
            <person name="Brinkac L."/>
            <person name="Daugherty S."/>
            <person name="DeBoy R.T."/>
            <person name="Dodson R.J."/>
            <person name="Durkin A.S."/>
            <person name="Haft D.H."/>
            <person name="Kolonay J.F."/>
            <person name="Madupu R."/>
            <person name="Peterson J.D."/>
            <person name="Umayam L.A."/>
            <person name="White O."/>
            <person name="Wolf A.M."/>
            <person name="Vamathevan J."/>
            <person name="Weidman J."/>
            <person name="Impraim M."/>
            <person name="Lee K."/>
            <person name="Berry K."/>
            <person name="Lee C."/>
            <person name="Mueller J."/>
            <person name="Khouri H."/>
            <person name="Gill J."/>
            <person name="Utterback T.R."/>
            <person name="McDonald L.A."/>
            <person name="Feldblyum T.V."/>
            <person name="Smith H.O."/>
            <person name="Venter J.C."/>
            <person name="Nealson K.H."/>
            <person name="Fraser C.M."/>
        </authorList>
    </citation>
    <scope>NUCLEOTIDE SEQUENCE [LARGE SCALE GENOMIC DNA]</scope>
    <source>
        <strain evidence="5">ATCC 700550 / JCM 31522 / CIP 106686 / LMG 19005 / NCIMB 14063 / MR-1</strain>
    </source>
</reference>